<feature type="compositionally biased region" description="Polar residues" evidence="6">
    <location>
        <begin position="217"/>
        <end position="228"/>
    </location>
</feature>
<evidence type="ECO:0000256" key="1">
    <source>
        <dbReference type="ARBA" id="ARBA00004123"/>
    </source>
</evidence>
<evidence type="ECO:0000256" key="5">
    <source>
        <dbReference type="ARBA" id="ARBA00023242"/>
    </source>
</evidence>
<dbReference type="PROSITE" id="PS00350">
    <property type="entry name" value="MADS_BOX_1"/>
    <property type="match status" value="1"/>
</dbReference>
<feature type="region of interest" description="Disordered" evidence="6">
    <location>
        <begin position="189"/>
        <end position="299"/>
    </location>
</feature>
<dbReference type="AlphaFoldDB" id="A0A7S3GFW1"/>
<keyword evidence="2" id="KW-0805">Transcription regulation</keyword>
<evidence type="ECO:0000256" key="3">
    <source>
        <dbReference type="ARBA" id="ARBA00023125"/>
    </source>
</evidence>
<name>A0A7S3GFW1_9EUKA</name>
<dbReference type="SMART" id="SM00432">
    <property type="entry name" value="MADS"/>
    <property type="match status" value="1"/>
</dbReference>
<gene>
    <name evidence="8" type="ORF">PBIL07802_LOCUS27207</name>
</gene>
<dbReference type="GO" id="GO:0000981">
    <property type="term" value="F:DNA-binding transcription factor activity, RNA polymerase II-specific"/>
    <property type="evidence" value="ECO:0007669"/>
    <property type="project" value="TreeGrafter"/>
</dbReference>
<organism evidence="8">
    <name type="scientific">Palpitomonas bilix</name>
    <dbReference type="NCBI Taxonomy" id="652834"/>
    <lineage>
        <taxon>Eukaryota</taxon>
        <taxon>Eukaryota incertae sedis</taxon>
    </lineage>
</organism>
<sequence length="481" mass="52260">MGRRKIEIQRIGNESLRRSTFVKRRFGLFKKAMELSLLTGCEIALVVFDMDGKCYQYASQGSINNTLVKFMDIEPVEKATDETYFEEYVQKGDQGKQGASEGSTRLDRTAPGFDTEENRHVSMRLPDVQDMGMDLGDVRPAERIEKMSERLAATWSKNEKPLSPSSPGEHVGKENYEPARVLLEGMREDGAKKRSRSDMDGGSHHSEVGDDEPLSVSLATASKNSTAIASKKPAEQRKRKLRVSIPEKNSAPPTQHSIDSARNVFHPQVTTSSSQNASSSVGDPVSARGGLEVAGARDGNQTAPQSFVLSAKADLGVTFPGSGILSGRLDSFSRGGMANAIGYFPQGAFGGRWPESGRYDGSLPSGHMFGDAFPSARQIGPGDGFTPHAFQAVLSSSKRSPYDQAKLDTATMWDPVRVPSESPRIPISPREPDGAYWRSMNPLFVPQQSPYPVLYPTSLPHSGGQQRNGGRQETKGAGTES</sequence>
<comment type="subcellular location">
    <subcellularLocation>
        <location evidence="1">Nucleus</location>
    </subcellularLocation>
</comment>
<feature type="region of interest" description="Disordered" evidence="6">
    <location>
        <begin position="91"/>
        <end position="119"/>
    </location>
</feature>
<dbReference type="Gene3D" id="3.40.1810.10">
    <property type="entry name" value="Transcription factor, MADS-box"/>
    <property type="match status" value="1"/>
</dbReference>
<dbReference type="PANTHER" id="PTHR11945:SF534">
    <property type="entry name" value="MYOCYTE-SPECIFIC ENHANCER FACTOR 2"/>
    <property type="match status" value="1"/>
</dbReference>
<feature type="compositionally biased region" description="Polar residues" evidence="6">
    <location>
        <begin position="251"/>
        <end position="260"/>
    </location>
</feature>
<dbReference type="InterPro" id="IPR036879">
    <property type="entry name" value="TF_MADSbox_sf"/>
</dbReference>
<keyword evidence="3" id="KW-0238">DNA-binding</keyword>
<accession>A0A7S3GFW1</accession>
<dbReference type="InterPro" id="IPR002100">
    <property type="entry name" value="TF_MADSbox"/>
</dbReference>
<feature type="region of interest" description="Disordered" evidence="6">
    <location>
        <begin position="449"/>
        <end position="481"/>
    </location>
</feature>
<proteinExistence type="predicted"/>
<evidence type="ECO:0000313" key="8">
    <source>
        <dbReference type="EMBL" id="CAE0264873.1"/>
    </source>
</evidence>
<feature type="compositionally biased region" description="Polar residues" evidence="6">
    <location>
        <begin position="459"/>
        <end position="471"/>
    </location>
</feature>
<reference evidence="8" key="1">
    <citation type="submission" date="2021-01" db="EMBL/GenBank/DDBJ databases">
        <authorList>
            <person name="Corre E."/>
            <person name="Pelletier E."/>
            <person name="Niang G."/>
            <person name="Scheremetjew M."/>
            <person name="Finn R."/>
            <person name="Kale V."/>
            <person name="Holt S."/>
            <person name="Cochrane G."/>
            <person name="Meng A."/>
            <person name="Brown T."/>
            <person name="Cohen L."/>
        </authorList>
    </citation>
    <scope>NUCLEOTIDE SEQUENCE</scope>
    <source>
        <strain evidence="8">NIES-2562</strain>
    </source>
</reference>
<dbReference type="SUPFAM" id="SSF55455">
    <property type="entry name" value="SRF-like"/>
    <property type="match status" value="1"/>
</dbReference>
<feature type="compositionally biased region" description="Basic and acidic residues" evidence="6">
    <location>
        <begin position="189"/>
        <end position="208"/>
    </location>
</feature>
<dbReference type="Pfam" id="PF00319">
    <property type="entry name" value="SRF-TF"/>
    <property type="match status" value="1"/>
</dbReference>
<evidence type="ECO:0000256" key="2">
    <source>
        <dbReference type="ARBA" id="ARBA00023015"/>
    </source>
</evidence>
<keyword evidence="4" id="KW-0804">Transcription</keyword>
<protein>
    <recommendedName>
        <fullName evidence="7">MADS-box domain-containing protein</fullName>
    </recommendedName>
</protein>
<feature type="domain" description="MADS-box" evidence="7">
    <location>
        <begin position="1"/>
        <end position="61"/>
    </location>
</feature>
<dbReference type="EMBL" id="HBIB01041596">
    <property type="protein sequence ID" value="CAE0264873.1"/>
    <property type="molecule type" value="Transcribed_RNA"/>
</dbReference>
<dbReference type="PROSITE" id="PS50066">
    <property type="entry name" value="MADS_BOX_2"/>
    <property type="match status" value="1"/>
</dbReference>
<feature type="region of interest" description="Disordered" evidence="6">
    <location>
        <begin position="153"/>
        <end position="175"/>
    </location>
</feature>
<dbReference type="GO" id="GO:0005634">
    <property type="term" value="C:nucleus"/>
    <property type="evidence" value="ECO:0007669"/>
    <property type="project" value="UniProtKB-SubCell"/>
</dbReference>
<dbReference type="GO" id="GO:0000978">
    <property type="term" value="F:RNA polymerase II cis-regulatory region sequence-specific DNA binding"/>
    <property type="evidence" value="ECO:0007669"/>
    <property type="project" value="TreeGrafter"/>
</dbReference>
<dbReference type="GO" id="GO:0046983">
    <property type="term" value="F:protein dimerization activity"/>
    <property type="evidence" value="ECO:0007669"/>
    <property type="project" value="InterPro"/>
</dbReference>
<evidence type="ECO:0000256" key="6">
    <source>
        <dbReference type="SAM" id="MobiDB-lite"/>
    </source>
</evidence>
<evidence type="ECO:0000256" key="4">
    <source>
        <dbReference type="ARBA" id="ARBA00023163"/>
    </source>
</evidence>
<keyword evidence="5" id="KW-0539">Nucleus</keyword>
<dbReference type="PANTHER" id="PTHR11945">
    <property type="entry name" value="MADS BOX PROTEIN"/>
    <property type="match status" value="1"/>
</dbReference>
<dbReference type="PRINTS" id="PR00404">
    <property type="entry name" value="MADSDOMAIN"/>
</dbReference>
<dbReference type="GO" id="GO:0045893">
    <property type="term" value="P:positive regulation of DNA-templated transcription"/>
    <property type="evidence" value="ECO:0007669"/>
    <property type="project" value="UniProtKB-ARBA"/>
</dbReference>
<evidence type="ECO:0000259" key="7">
    <source>
        <dbReference type="PROSITE" id="PS50066"/>
    </source>
</evidence>